<dbReference type="InterPro" id="IPR001289">
    <property type="entry name" value="NFYA"/>
</dbReference>
<dbReference type="EMBL" id="LNZH02000192">
    <property type="protein sequence ID" value="OCB87345.1"/>
    <property type="molecule type" value="Genomic_DNA"/>
</dbReference>
<evidence type="ECO:0000313" key="8">
    <source>
        <dbReference type="Proteomes" id="UP000757232"/>
    </source>
</evidence>
<organism evidence="7 8">
    <name type="scientific">Sanghuangporus baumii</name>
    <name type="common">Phellinus baumii</name>
    <dbReference type="NCBI Taxonomy" id="108892"/>
    <lineage>
        <taxon>Eukaryota</taxon>
        <taxon>Fungi</taxon>
        <taxon>Dikarya</taxon>
        <taxon>Basidiomycota</taxon>
        <taxon>Agaricomycotina</taxon>
        <taxon>Agaricomycetes</taxon>
        <taxon>Hymenochaetales</taxon>
        <taxon>Hymenochaetaceae</taxon>
        <taxon>Sanghuangporus</taxon>
    </lineage>
</organism>
<feature type="compositionally biased region" description="Polar residues" evidence="6">
    <location>
        <begin position="237"/>
        <end position="252"/>
    </location>
</feature>
<dbReference type="AlphaFoldDB" id="A0A9Q5N3E5"/>
<feature type="region of interest" description="Disordered" evidence="6">
    <location>
        <begin position="1"/>
        <end position="289"/>
    </location>
</feature>
<keyword evidence="2" id="KW-0805">Transcription regulation</keyword>
<feature type="compositionally biased region" description="Acidic residues" evidence="6">
    <location>
        <begin position="46"/>
        <end position="63"/>
    </location>
</feature>
<sequence>MRRPRGPGGRFLTAEEIAAKKNAEAQEVSSPKVGKDEDHDAIADRDDADDGDIEGDADGEGSPDTEGKKTRDQSQAQSQSQSQVQSQERTNSMVDPRLLSLSIPSGAGPAGDEQKQPASASPVSPFAPPHIQHQHQHQRTMMYMQQQRQGQAQTQMLHPGYGMRRGGHSSGHSPLSATTVTSGDGAHATISGTGGSVTLHTPYTPSPNPHSPIAGPGSSPSSYFPPTHSPGSGGDGSNQATNSTAAVQQRPQAPTHLHHVPHPHAHHSRIHPRSTHVHGQPHPSESGGLYNPFDLPVPVDLDLLSLGVGPIFGGSMTNGITNGMTNGLGGSEGSNGMEFLNVGLAGGVAPGAVRVGRSGLSAGDEADLQRRTEEILSFSARSSMGGAGDSARG</sequence>
<keyword evidence="3" id="KW-0238">DNA-binding</keyword>
<evidence type="ECO:0000256" key="5">
    <source>
        <dbReference type="ARBA" id="ARBA00023242"/>
    </source>
</evidence>
<feature type="compositionally biased region" description="Low complexity" evidence="6">
    <location>
        <begin position="139"/>
        <end position="156"/>
    </location>
</feature>
<evidence type="ECO:0000256" key="3">
    <source>
        <dbReference type="ARBA" id="ARBA00023125"/>
    </source>
</evidence>
<comment type="caution">
    <text evidence="7">The sequence shown here is derived from an EMBL/GenBank/DDBJ whole genome shotgun (WGS) entry which is preliminary data.</text>
</comment>
<protein>
    <recommendedName>
        <fullName evidence="9">Transcriptional activator HAP2</fullName>
    </recommendedName>
</protein>
<dbReference type="GO" id="GO:0003677">
    <property type="term" value="F:DNA binding"/>
    <property type="evidence" value="ECO:0007669"/>
    <property type="project" value="UniProtKB-KW"/>
</dbReference>
<keyword evidence="4" id="KW-0804">Transcription</keyword>
<feature type="compositionally biased region" description="Basic residues" evidence="6">
    <location>
        <begin position="256"/>
        <end position="276"/>
    </location>
</feature>
<proteinExistence type="predicted"/>
<evidence type="ECO:0000256" key="6">
    <source>
        <dbReference type="SAM" id="MobiDB-lite"/>
    </source>
</evidence>
<dbReference type="PROSITE" id="PS51152">
    <property type="entry name" value="NFYA_HAP2_2"/>
    <property type="match status" value="1"/>
</dbReference>
<accession>A0A9Q5N3E5</accession>
<dbReference type="Proteomes" id="UP000757232">
    <property type="component" value="Unassembled WGS sequence"/>
</dbReference>
<dbReference type="GO" id="GO:0003700">
    <property type="term" value="F:DNA-binding transcription factor activity"/>
    <property type="evidence" value="ECO:0007669"/>
    <property type="project" value="InterPro"/>
</dbReference>
<name>A0A9Q5N3E5_SANBA</name>
<evidence type="ECO:0000256" key="2">
    <source>
        <dbReference type="ARBA" id="ARBA00023015"/>
    </source>
</evidence>
<feature type="compositionally biased region" description="Basic and acidic residues" evidence="6">
    <location>
        <begin position="33"/>
        <end position="45"/>
    </location>
</feature>
<reference evidence="7" key="1">
    <citation type="submission" date="2016-06" db="EMBL/GenBank/DDBJ databases">
        <title>Draft Genome sequence of the fungus Inonotus baumii.</title>
        <authorList>
            <person name="Zhu H."/>
            <person name="Lin W."/>
        </authorList>
    </citation>
    <scope>NUCLEOTIDE SEQUENCE</scope>
    <source>
        <strain evidence="7">821</strain>
    </source>
</reference>
<evidence type="ECO:0000256" key="4">
    <source>
        <dbReference type="ARBA" id="ARBA00023163"/>
    </source>
</evidence>
<feature type="compositionally biased region" description="Low complexity" evidence="6">
    <location>
        <begin position="73"/>
        <end position="87"/>
    </location>
</feature>
<keyword evidence="5" id="KW-0539">Nucleus</keyword>
<gene>
    <name evidence="7" type="ORF">A7U60_g5484</name>
</gene>
<keyword evidence="8" id="KW-1185">Reference proteome</keyword>
<feature type="compositionally biased region" description="Low complexity" evidence="6">
    <location>
        <begin position="211"/>
        <end position="226"/>
    </location>
</feature>
<evidence type="ECO:0000256" key="1">
    <source>
        <dbReference type="ARBA" id="ARBA00004123"/>
    </source>
</evidence>
<comment type="subcellular location">
    <subcellularLocation>
        <location evidence="1">Nucleus</location>
    </subcellularLocation>
</comment>
<evidence type="ECO:0008006" key="9">
    <source>
        <dbReference type="Google" id="ProtNLM"/>
    </source>
</evidence>
<evidence type="ECO:0000313" key="7">
    <source>
        <dbReference type="EMBL" id="OCB87345.1"/>
    </source>
</evidence>
<dbReference type="GO" id="GO:0005634">
    <property type="term" value="C:nucleus"/>
    <property type="evidence" value="ECO:0007669"/>
    <property type="project" value="UniProtKB-SubCell"/>
</dbReference>